<evidence type="ECO:0000313" key="9">
    <source>
        <dbReference type="Proteomes" id="UP000198145"/>
    </source>
</evidence>
<dbReference type="GO" id="GO:0008320">
    <property type="term" value="F:protein transmembrane transporter activity"/>
    <property type="evidence" value="ECO:0007669"/>
    <property type="project" value="TreeGrafter"/>
</dbReference>
<evidence type="ECO:0000259" key="6">
    <source>
        <dbReference type="Pfam" id="PF03865"/>
    </source>
</evidence>
<dbReference type="GO" id="GO:0046819">
    <property type="term" value="P:protein secretion by the type V secretion system"/>
    <property type="evidence" value="ECO:0007669"/>
    <property type="project" value="TreeGrafter"/>
</dbReference>
<gene>
    <name evidence="8" type="ORF">CEG18_07970</name>
</gene>
<dbReference type="eggNOG" id="COG2831">
    <property type="taxonomic scope" value="Bacteria"/>
</dbReference>
<evidence type="ECO:0000256" key="3">
    <source>
        <dbReference type="ARBA" id="ARBA00023237"/>
    </source>
</evidence>
<keyword evidence="3" id="KW-0998">Cell outer membrane</keyword>
<accession>A0A246FD08</accession>
<organism evidence="8 9">
    <name type="scientific">Pseudomonas nitroreducens</name>
    <dbReference type="NCBI Taxonomy" id="46680"/>
    <lineage>
        <taxon>Bacteria</taxon>
        <taxon>Pseudomonadati</taxon>
        <taxon>Pseudomonadota</taxon>
        <taxon>Gammaproteobacteria</taxon>
        <taxon>Pseudomonadales</taxon>
        <taxon>Pseudomonadaceae</taxon>
        <taxon>Pseudomonas</taxon>
    </lineage>
</organism>
<dbReference type="InterPro" id="IPR013686">
    <property type="entry name" value="Polypept-transport_assoc_ShlB"/>
</dbReference>
<dbReference type="InterPro" id="IPR051544">
    <property type="entry name" value="TPS_OM_transporter"/>
</dbReference>
<keyword evidence="1" id="KW-1134">Transmembrane beta strand</keyword>
<name>A0A246FD08_PSENT</name>
<dbReference type="Gene3D" id="3.10.20.310">
    <property type="entry name" value="membrane protein fhac"/>
    <property type="match status" value="1"/>
</dbReference>
<dbReference type="Gene3D" id="2.40.160.50">
    <property type="entry name" value="membrane protein fhac: a member of the omp85/tpsb transporter family"/>
    <property type="match status" value="1"/>
</dbReference>
<evidence type="ECO:0000313" key="8">
    <source>
        <dbReference type="EMBL" id="OWP52181.1"/>
    </source>
</evidence>
<feature type="domain" description="Polypeptide-transport-associated ShlB-type" evidence="7">
    <location>
        <begin position="69"/>
        <end position="143"/>
    </location>
</feature>
<keyword evidence="2" id="KW-0812">Transmembrane</keyword>
<dbReference type="RefSeq" id="WP_088416992.1">
    <property type="nucleotide sequence ID" value="NZ_NJBA01000002.1"/>
</dbReference>
<proteinExistence type="predicted"/>
<protein>
    <submittedName>
        <fullName evidence="8">POTRA domain-containing protein, ShlB-type</fullName>
    </submittedName>
</protein>
<dbReference type="PANTHER" id="PTHR34597">
    <property type="entry name" value="SLR1661 PROTEIN"/>
    <property type="match status" value="1"/>
</dbReference>
<reference evidence="8 9" key="1">
    <citation type="submission" date="2017-06" db="EMBL/GenBank/DDBJ databases">
        <title>Draft genome of Pseudomonas nitroreducens DF05.</title>
        <authorList>
            <person name="Iyer R."/>
        </authorList>
    </citation>
    <scope>NUCLEOTIDE SEQUENCE [LARGE SCALE GENOMIC DNA]</scope>
    <source>
        <strain evidence="8 9">DF05</strain>
    </source>
</reference>
<evidence type="ECO:0000256" key="4">
    <source>
        <dbReference type="SAM" id="MobiDB-lite"/>
    </source>
</evidence>
<keyword evidence="1" id="KW-0472">Membrane</keyword>
<comment type="caution">
    <text evidence="8">The sequence shown here is derived from an EMBL/GenBank/DDBJ whole genome shotgun (WGS) entry which is preliminary data.</text>
</comment>
<sequence>MRKLAVLPLLLAAPFAWAERPIQLPGSDIEQTLPRPNLPGGDIRPSAPKVTTPDPSAAQPVQILQQRIRIKRIELAGGKHYPVETWKPLLEPLTRRTIQVSELVAAAKAITQRYQDDGYFISFAYVPNQDFRSGVARIVLVEGHISQVRAGGDLGVHQMRVDRWIEKLKAEKPLTRESFERFSVLMSRVPGMQMGMVLNPPTTSDGGAVLELAGKQKRFDTGMNLDSRRGEQRGLFNAEVMSMFGWGEQLQFSYLYPPGDDHEYYRAWNYSQLLGDNGLQLLAGYSKYNSRPGENLRLASGLEFERKRQNERVSAGLGIPLVLRRDLTWDLNLRGYTVNDTSTYDLVYPAIPFRIEQKSKLRVVGIETVVQQFAKKRVRAGSVAVYQGLNGMGAEAPEPIKKNFTRLLGYGAQQDQFGSNWQGVVTAAFQWSDDVLPDSEQVTYGGGNFGRGYPDDQASGDKGWGASYEVNYSFLRQSVVLNQIQPYFVVDTARTRYNQDGLSEGKLGSAALGVRFSNRKHYLVSMEVAKPFGDRALDNNERSPRLNFAFSYQIP</sequence>
<dbReference type="Pfam" id="PF08479">
    <property type="entry name" value="POTRA_2"/>
    <property type="match status" value="1"/>
</dbReference>
<keyword evidence="5" id="KW-0732">Signal</keyword>
<dbReference type="STRING" id="46680.GCA_000807755_03379"/>
<dbReference type="InterPro" id="IPR005565">
    <property type="entry name" value="Hemolysn_activator_HlyB_C"/>
</dbReference>
<feature type="region of interest" description="Disordered" evidence="4">
    <location>
        <begin position="27"/>
        <end position="58"/>
    </location>
</feature>
<evidence type="ECO:0000256" key="1">
    <source>
        <dbReference type="ARBA" id="ARBA00022452"/>
    </source>
</evidence>
<dbReference type="AlphaFoldDB" id="A0A246FD08"/>
<dbReference type="PANTHER" id="PTHR34597:SF6">
    <property type="entry name" value="BLR6126 PROTEIN"/>
    <property type="match status" value="1"/>
</dbReference>
<feature type="chain" id="PRO_5012783495" evidence="5">
    <location>
        <begin position="19"/>
        <end position="555"/>
    </location>
</feature>
<feature type="domain" description="Haemolysin activator HlyB C-terminal" evidence="6">
    <location>
        <begin position="357"/>
        <end position="516"/>
    </location>
</feature>
<evidence type="ECO:0000256" key="2">
    <source>
        <dbReference type="ARBA" id="ARBA00022692"/>
    </source>
</evidence>
<evidence type="ECO:0000256" key="5">
    <source>
        <dbReference type="SAM" id="SignalP"/>
    </source>
</evidence>
<dbReference type="Pfam" id="PF03865">
    <property type="entry name" value="ShlB"/>
    <property type="match status" value="1"/>
</dbReference>
<dbReference type="GO" id="GO:0098046">
    <property type="term" value="C:type V protein secretion system complex"/>
    <property type="evidence" value="ECO:0007669"/>
    <property type="project" value="TreeGrafter"/>
</dbReference>
<dbReference type="EMBL" id="NJBA01000002">
    <property type="protein sequence ID" value="OWP52181.1"/>
    <property type="molecule type" value="Genomic_DNA"/>
</dbReference>
<evidence type="ECO:0000259" key="7">
    <source>
        <dbReference type="Pfam" id="PF08479"/>
    </source>
</evidence>
<dbReference type="Proteomes" id="UP000198145">
    <property type="component" value="Unassembled WGS sequence"/>
</dbReference>
<feature type="signal peptide" evidence="5">
    <location>
        <begin position="1"/>
        <end position="18"/>
    </location>
</feature>